<evidence type="ECO:0000313" key="2">
    <source>
        <dbReference type="Proteomes" id="UP000823749"/>
    </source>
</evidence>
<dbReference type="Proteomes" id="UP000823749">
    <property type="component" value="Chromosome 5"/>
</dbReference>
<keyword evidence="2" id="KW-1185">Reference proteome</keyword>
<name>A0AAV6KBP1_9ERIC</name>
<proteinExistence type="predicted"/>
<reference evidence="1" key="1">
    <citation type="submission" date="2020-08" db="EMBL/GenBank/DDBJ databases">
        <title>Plant Genome Project.</title>
        <authorList>
            <person name="Zhang R.-G."/>
        </authorList>
    </citation>
    <scope>NUCLEOTIDE SEQUENCE</scope>
    <source>
        <strain evidence="1">WSP0</strain>
        <tissue evidence="1">Leaf</tissue>
    </source>
</reference>
<evidence type="ECO:0000313" key="1">
    <source>
        <dbReference type="EMBL" id="KAG5549708.1"/>
    </source>
</evidence>
<sequence length="123" mass="14053">MRFRGFKLDLFGNVDAEIINEMGLSSELETMGSLEVELCNPFFGAFASVKRTVNNKRMGSSITFIVPSLPNLKIQALKVYVVLACFRDYDKICWAIDFDCITLNNVTKGLKWAYRPLFRCIPR</sequence>
<dbReference type="AlphaFoldDB" id="A0AAV6KBP1"/>
<comment type="caution">
    <text evidence="1">The sequence shown here is derived from an EMBL/GenBank/DDBJ whole genome shotgun (WGS) entry which is preliminary data.</text>
</comment>
<protein>
    <submittedName>
        <fullName evidence="1">Uncharacterized protein</fullName>
    </submittedName>
</protein>
<dbReference type="EMBL" id="JACTNZ010000005">
    <property type="protein sequence ID" value="KAG5549708.1"/>
    <property type="molecule type" value="Genomic_DNA"/>
</dbReference>
<gene>
    <name evidence="1" type="ORF">RHGRI_014868</name>
</gene>
<organism evidence="1 2">
    <name type="scientific">Rhododendron griersonianum</name>
    <dbReference type="NCBI Taxonomy" id="479676"/>
    <lineage>
        <taxon>Eukaryota</taxon>
        <taxon>Viridiplantae</taxon>
        <taxon>Streptophyta</taxon>
        <taxon>Embryophyta</taxon>
        <taxon>Tracheophyta</taxon>
        <taxon>Spermatophyta</taxon>
        <taxon>Magnoliopsida</taxon>
        <taxon>eudicotyledons</taxon>
        <taxon>Gunneridae</taxon>
        <taxon>Pentapetalae</taxon>
        <taxon>asterids</taxon>
        <taxon>Ericales</taxon>
        <taxon>Ericaceae</taxon>
        <taxon>Ericoideae</taxon>
        <taxon>Rhodoreae</taxon>
        <taxon>Rhododendron</taxon>
    </lineage>
</organism>
<accession>A0AAV6KBP1</accession>